<comment type="caution">
    <text evidence="2">The sequence shown here is derived from an EMBL/GenBank/DDBJ whole genome shotgun (WGS) entry which is preliminary data.</text>
</comment>
<keyword evidence="3" id="KW-1185">Reference proteome</keyword>
<accession>A0ABS6YWJ8</accession>
<keyword evidence="1" id="KW-0732">Signal</keyword>
<dbReference type="EMBL" id="WMBF01000621">
    <property type="protein sequence ID" value="MBW5425800.1"/>
    <property type="molecule type" value="Genomic_DNA"/>
</dbReference>
<sequence>MRIRTVFAALALAAAATLAGATAASANNGWEQEVEAPFTTIVGFGDLVMD</sequence>
<dbReference type="RefSeq" id="WP_219692353.1">
    <property type="nucleotide sequence ID" value="NZ_WMBF01000621.1"/>
</dbReference>
<feature type="signal peptide" evidence="1">
    <location>
        <begin position="1"/>
        <end position="26"/>
    </location>
</feature>
<evidence type="ECO:0000256" key="1">
    <source>
        <dbReference type="SAM" id="SignalP"/>
    </source>
</evidence>
<dbReference type="Proteomes" id="UP001197114">
    <property type="component" value="Unassembled WGS sequence"/>
</dbReference>
<feature type="chain" id="PRO_5047173480" evidence="1">
    <location>
        <begin position="27"/>
        <end position="50"/>
    </location>
</feature>
<reference evidence="2 3" key="1">
    <citation type="submission" date="2019-11" db="EMBL/GenBank/DDBJ databases">
        <authorList>
            <person name="Ay H."/>
        </authorList>
    </citation>
    <scope>NUCLEOTIDE SEQUENCE [LARGE SCALE GENOMIC DNA]</scope>
    <source>
        <strain evidence="2 3">BG9H</strain>
    </source>
</reference>
<evidence type="ECO:0000313" key="2">
    <source>
        <dbReference type="EMBL" id="MBW5425800.1"/>
    </source>
</evidence>
<organism evidence="2 3">
    <name type="scientific">Streptomyces anatolicus</name>
    <dbReference type="NCBI Taxonomy" id="2675858"/>
    <lineage>
        <taxon>Bacteria</taxon>
        <taxon>Bacillati</taxon>
        <taxon>Actinomycetota</taxon>
        <taxon>Actinomycetes</taxon>
        <taxon>Kitasatosporales</taxon>
        <taxon>Streptomycetaceae</taxon>
        <taxon>Streptomyces</taxon>
    </lineage>
</organism>
<protein>
    <submittedName>
        <fullName evidence="2">Uncharacterized protein</fullName>
    </submittedName>
</protein>
<evidence type="ECO:0000313" key="3">
    <source>
        <dbReference type="Proteomes" id="UP001197114"/>
    </source>
</evidence>
<proteinExistence type="predicted"/>
<name>A0ABS6YWJ8_9ACTN</name>
<gene>
    <name evidence="2" type="ORF">GKQ77_30270</name>
</gene>